<dbReference type="Proteomes" id="UP000006882">
    <property type="component" value="Chromosome G2"/>
</dbReference>
<protein>
    <submittedName>
        <fullName evidence="1">Uncharacterized protein</fullName>
    </submittedName>
</protein>
<reference evidence="1 2" key="1">
    <citation type="journal article" date="2013" name="Nat. Genet.">
        <title>The high-quality draft genome of peach (Prunus persica) identifies unique patterns of genetic diversity, domestication and genome evolution.</title>
        <authorList>
            <consortium name="International Peach Genome Initiative"/>
            <person name="Verde I."/>
            <person name="Abbott A.G."/>
            <person name="Scalabrin S."/>
            <person name="Jung S."/>
            <person name="Shu S."/>
            <person name="Marroni F."/>
            <person name="Zhebentyayeva T."/>
            <person name="Dettori M.T."/>
            <person name="Grimwood J."/>
            <person name="Cattonaro F."/>
            <person name="Zuccolo A."/>
            <person name="Rossini L."/>
            <person name="Jenkins J."/>
            <person name="Vendramin E."/>
            <person name="Meisel L.A."/>
            <person name="Decroocq V."/>
            <person name="Sosinski B."/>
            <person name="Prochnik S."/>
            <person name="Mitros T."/>
            <person name="Policriti A."/>
            <person name="Cipriani G."/>
            <person name="Dondini L."/>
            <person name="Ficklin S."/>
            <person name="Goodstein D.M."/>
            <person name="Xuan P."/>
            <person name="Del Fabbro C."/>
            <person name="Aramini V."/>
            <person name="Copetti D."/>
            <person name="Gonzalez S."/>
            <person name="Horner D.S."/>
            <person name="Falchi R."/>
            <person name="Lucas S."/>
            <person name="Mica E."/>
            <person name="Maldonado J."/>
            <person name="Lazzari B."/>
            <person name="Bielenberg D."/>
            <person name="Pirona R."/>
            <person name="Miculan M."/>
            <person name="Barakat A."/>
            <person name="Testolin R."/>
            <person name="Stella A."/>
            <person name="Tartarini S."/>
            <person name="Tonutti P."/>
            <person name="Arus P."/>
            <person name="Orellana A."/>
            <person name="Wells C."/>
            <person name="Main D."/>
            <person name="Vizzotto G."/>
            <person name="Silva H."/>
            <person name="Salamini F."/>
            <person name="Schmutz J."/>
            <person name="Morgante M."/>
            <person name="Rokhsar D.S."/>
        </authorList>
    </citation>
    <scope>NUCLEOTIDE SEQUENCE [LARGE SCALE GENOMIC DNA]</scope>
    <source>
        <strain evidence="2">cv. Nemared</strain>
    </source>
</reference>
<dbReference type="EMBL" id="CM007652">
    <property type="protein sequence ID" value="ONI22218.1"/>
    <property type="molecule type" value="Genomic_DNA"/>
</dbReference>
<organism evidence="1 2">
    <name type="scientific">Prunus persica</name>
    <name type="common">Peach</name>
    <name type="synonym">Amygdalus persica</name>
    <dbReference type="NCBI Taxonomy" id="3760"/>
    <lineage>
        <taxon>Eukaryota</taxon>
        <taxon>Viridiplantae</taxon>
        <taxon>Streptophyta</taxon>
        <taxon>Embryophyta</taxon>
        <taxon>Tracheophyta</taxon>
        <taxon>Spermatophyta</taxon>
        <taxon>Magnoliopsida</taxon>
        <taxon>eudicotyledons</taxon>
        <taxon>Gunneridae</taxon>
        <taxon>Pentapetalae</taxon>
        <taxon>rosids</taxon>
        <taxon>fabids</taxon>
        <taxon>Rosales</taxon>
        <taxon>Rosaceae</taxon>
        <taxon>Amygdaloideae</taxon>
        <taxon>Amygdaleae</taxon>
        <taxon>Prunus</taxon>
    </lineage>
</organism>
<keyword evidence="2" id="KW-1185">Reference proteome</keyword>
<dbReference type="AlphaFoldDB" id="A0A251QEK9"/>
<name>A0A251QEK9_PRUPE</name>
<evidence type="ECO:0000313" key="1">
    <source>
        <dbReference type="EMBL" id="ONI22218.1"/>
    </source>
</evidence>
<gene>
    <name evidence="1" type="ORF">PRUPE_2G115000</name>
</gene>
<accession>A0A251QEK9</accession>
<proteinExistence type="predicted"/>
<sequence length="72" mass="8263">MFPWMLLAVLCALPNNWLLSGLWLGFDFSACLFLPSWPFCHGDWEERPAPLGLCLLCNFRWELSPCLCLLSS</sequence>
<evidence type="ECO:0000313" key="2">
    <source>
        <dbReference type="Proteomes" id="UP000006882"/>
    </source>
</evidence>
<dbReference type="Gramene" id="ONI22218">
    <property type="protein sequence ID" value="ONI22218"/>
    <property type="gene ID" value="PRUPE_2G115000"/>
</dbReference>